<evidence type="ECO:0008006" key="3">
    <source>
        <dbReference type="Google" id="ProtNLM"/>
    </source>
</evidence>
<organism evidence="1 2">
    <name type="scientific">Neptunitalea lumnitzerae</name>
    <dbReference type="NCBI Taxonomy" id="2965509"/>
    <lineage>
        <taxon>Bacteria</taxon>
        <taxon>Pseudomonadati</taxon>
        <taxon>Bacteroidota</taxon>
        <taxon>Flavobacteriia</taxon>
        <taxon>Flavobacteriales</taxon>
        <taxon>Flavobacteriaceae</taxon>
        <taxon>Neptunitalea</taxon>
    </lineage>
</organism>
<evidence type="ECO:0000313" key="2">
    <source>
        <dbReference type="Proteomes" id="UP001143543"/>
    </source>
</evidence>
<protein>
    <recommendedName>
        <fullName evidence="3">LAGLIDADG homing endonuclease</fullName>
    </recommendedName>
</protein>
<proteinExistence type="predicted"/>
<accession>A0ABQ5MKH8</accession>
<dbReference type="Proteomes" id="UP001143543">
    <property type="component" value="Unassembled WGS sequence"/>
</dbReference>
<sequence>MPKTHTFPTLYDEVKQINISNLKKWGYLQPNQIKSSVISWSCNGAKTGSISILVNTTDVPFIELNYNSNDKPRHYRVYLIQYPSNLGKGFIWYFICPQTNKKCRKLYLVDGYFLHREAFKGCMYAKQTQTKKWREIEKVYGSYFDEEKHYKELHSKHFKTHYNGKPTKRYLKLIAKLKEANRVSCEDIERLFFM</sequence>
<name>A0ABQ5MKH8_9FLAO</name>
<evidence type="ECO:0000313" key="1">
    <source>
        <dbReference type="EMBL" id="GLB49837.1"/>
    </source>
</evidence>
<dbReference type="EMBL" id="BRVO01000002">
    <property type="protein sequence ID" value="GLB49837.1"/>
    <property type="molecule type" value="Genomic_DNA"/>
</dbReference>
<keyword evidence="2" id="KW-1185">Reference proteome</keyword>
<gene>
    <name evidence="1" type="ORF">Y10_22050</name>
</gene>
<dbReference type="RefSeq" id="WP_281765460.1">
    <property type="nucleotide sequence ID" value="NZ_BRVO01000002.1"/>
</dbReference>
<reference evidence="1" key="1">
    <citation type="submission" date="2022-07" db="EMBL/GenBank/DDBJ databases">
        <title>Taxonomy of Novel Oxalotrophic and Methylotrophic Bacteria.</title>
        <authorList>
            <person name="Sahin N."/>
            <person name="Tani A."/>
        </authorList>
    </citation>
    <scope>NUCLEOTIDE SEQUENCE</scope>
    <source>
        <strain evidence="1">Y10</strain>
    </source>
</reference>
<comment type="caution">
    <text evidence="1">The sequence shown here is derived from an EMBL/GenBank/DDBJ whole genome shotgun (WGS) entry which is preliminary data.</text>
</comment>